<sequence length="235" mass="25610">MKMHLSKYVGIVVVLTVLAAANSRGRPTLSRFAAQGQATLEKGKAIAADSWARHSVSGAEIVQDLADTLADDALQVGRSGGWIVSPRSIQYNPYSDAEHSGWPVATHPTEPRLSPPLDFPITSDFHVWTSVSPRRSIDPSALSPPRREFELRTENELVPRRSAHSAGVQTADSAQEKLGRSQSQKFTRLAKLAKLFRRISHRASSSSEPKPTSELLVKDVLLSSLGRASSRDNPV</sequence>
<dbReference type="AlphaFoldDB" id="A0A0D1C4P2"/>
<evidence type="ECO:0000313" key="3">
    <source>
        <dbReference type="EMBL" id="KIS68582.1"/>
    </source>
</evidence>
<gene>
    <name evidence="3" type="ORF">UMAG_03154</name>
</gene>
<feature type="signal peptide" evidence="2">
    <location>
        <begin position="1"/>
        <end position="25"/>
    </location>
</feature>
<dbReference type="Proteomes" id="UP000000561">
    <property type="component" value="Chromosome 8"/>
</dbReference>
<protein>
    <recommendedName>
        <fullName evidence="5">Secreted protein</fullName>
    </recommendedName>
</protein>
<dbReference type="VEuPathDB" id="FungiDB:UMAG_03154"/>
<evidence type="ECO:0000256" key="1">
    <source>
        <dbReference type="SAM" id="MobiDB-lite"/>
    </source>
</evidence>
<evidence type="ECO:0008006" key="5">
    <source>
        <dbReference type="Google" id="ProtNLM"/>
    </source>
</evidence>
<feature type="compositionally biased region" description="Basic and acidic residues" evidence="1">
    <location>
        <begin position="145"/>
        <end position="159"/>
    </location>
</feature>
<dbReference type="KEGG" id="uma:UMAG_03154"/>
<dbReference type="InParanoid" id="A0A0D1C4P2"/>
<dbReference type="EMBL" id="CM003147">
    <property type="protein sequence ID" value="KIS68582.1"/>
    <property type="molecule type" value="Genomic_DNA"/>
</dbReference>
<evidence type="ECO:0000313" key="4">
    <source>
        <dbReference type="Proteomes" id="UP000000561"/>
    </source>
</evidence>
<feature type="region of interest" description="Disordered" evidence="1">
    <location>
        <begin position="134"/>
        <end position="183"/>
    </location>
</feature>
<organism evidence="3 4">
    <name type="scientific">Mycosarcoma maydis</name>
    <name type="common">Corn smut fungus</name>
    <name type="synonym">Ustilago maydis</name>
    <dbReference type="NCBI Taxonomy" id="5270"/>
    <lineage>
        <taxon>Eukaryota</taxon>
        <taxon>Fungi</taxon>
        <taxon>Dikarya</taxon>
        <taxon>Basidiomycota</taxon>
        <taxon>Ustilaginomycotina</taxon>
        <taxon>Ustilaginomycetes</taxon>
        <taxon>Ustilaginales</taxon>
        <taxon>Ustilaginaceae</taxon>
        <taxon>Mycosarcoma</taxon>
    </lineage>
</organism>
<keyword evidence="2" id="KW-0732">Signal</keyword>
<feature type="chain" id="PRO_5002227942" description="Secreted protein" evidence="2">
    <location>
        <begin position="26"/>
        <end position="235"/>
    </location>
</feature>
<evidence type="ECO:0000256" key="2">
    <source>
        <dbReference type="SAM" id="SignalP"/>
    </source>
</evidence>
<name>A0A0D1C4P2_MYCMD</name>
<dbReference type="RefSeq" id="XP_011389616.1">
    <property type="nucleotide sequence ID" value="XM_011391314.1"/>
</dbReference>
<reference evidence="3 4" key="1">
    <citation type="journal article" date="2006" name="Nature">
        <title>Insights from the genome of the biotrophic fungal plant pathogen Ustilago maydis.</title>
        <authorList>
            <person name="Kamper J."/>
            <person name="Kahmann R."/>
            <person name="Bolker M."/>
            <person name="Ma L.J."/>
            <person name="Brefort T."/>
            <person name="Saville B.J."/>
            <person name="Banuett F."/>
            <person name="Kronstad J.W."/>
            <person name="Gold S.E."/>
            <person name="Muller O."/>
            <person name="Perlin M.H."/>
            <person name="Wosten H.A."/>
            <person name="de Vries R."/>
            <person name="Ruiz-Herrera J."/>
            <person name="Reynaga-Pena C.G."/>
            <person name="Snetselaar K."/>
            <person name="McCann M."/>
            <person name="Perez-Martin J."/>
            <person name="Feldbrugge M."/>
            <person name="Basse C.W."/>
            <person name="Steinberg G."/>
            <person name="Ibeas J.I."/>
            <person name="Holloman W."/>
            <person name="Guzman P."/>
            <person name="Farman M."/>
            <person name="Stajich J.E."/>
            <person name="Sentandreu R."/>
            <person name="Gonzalez-Prieto J.M."/>
            <person name="Kennell J.C."/>
            <person name="Molina L."/>
            <person name="Schirawski J."/>
            <person name="Mendoza-Mendoza A."/>
            <person name="Greilinger D."/>
            <person name="Munch K."/>
            <person name="Rossel N."/>
            <person name="Scherer M."/>
            <person name="Vranes M."/>
            <person name="Ladendorf O."/>
            <person name="Vincon V."/>
            <person name="Fuchs U."/>
            <person name="Sandrock B."/>
            <person name="Meng S."/>
            <person name="Ho E.C."/>
            <person name="Cahill M.J."/>
            <person name="Boyce K.J."/>
            <person name="Klose J."/>
            <person name="Klosterman S.J."/>
            <person name="Deelstra H.J."/>
            <person name="Ortiz-Castellanos L."/>
            <person name="Li W."/>
            <person name="Sanchez-Alonso P."/>
            <person name="Schreier P.H."/>
            <person name="Hauser-Hahn I."/>
            <person name="Vaupel M."/>
            <person name="Koopmann E."/>
            <person name="Friedrich G."/>
            <person name="Voss H."/>
            <person name="Schluter T."/>
            <person name="Margolis J."/>
            <person name="Platt D."/>
            <person name="Swimmer C."/>
            <person name="Gnirke A."/>
            <person name="Chen F."/>
            <person name="Vysotskaia V."/>
            <person name="Mannhaupt G."/>
            <person name="Guldener U."/>
            <person name="Munsterkotter M."/>
            <person name="Haase D."/>
            <person name="Oesterheld M."/>
            <person name="Mewes H.W."/>
            <person name="Mauceli E.W."/>
            <person name="DeCaprio D."/>
            <person name="Wade C.M."/>
            <person name="Butler J."/>
            <person name="Young S."/>
            <person name="Jaffe D.B."/>
            <person name="Calvo S."/>
            <person name="Nusbaum C."/>
            <person name="Galagan J."/>
            <person name="Birren B.W."/>
        </authorList>
    </citation>
    <scope>NUCLEOTIDE SEQUENCE [LARGE SCALE GENOMIC DNA]</scope>
    <source>
        <strain evidence="4">DSM 14603 / FGSC 9021 / UM521</strain>
    </source>
</reference>
<proteinExistence type="predicted"/>
<dbReference type="GeneID" id="23563705"/>
<keyword evidence="4" id="KW-1185">Reference proteome</keyword>
<dbReference type="eggNOG" id="ENOG502RE9J">
    <property type="taxonomic scope" value="Eukaryota"/>
</dbReference>
<accession>A0A0D1C4P2</accession>